<keyword evidence="2" id="KW-1133">Transmembrane helix</keyword>
<evidence type="ECO:0000256" key="1">
    <source>
        <dbReference type="ARBA" id="ARBA00006609"/>
    </source>
</evidence>
<organism evidence="3 5">
    <name type="scientific">Balaenoptera acutorostrata</name>
    <name type="common">Common minke whale</name>
    <name type="synonym">Balaena rostrata</name>
    <dbReference type="NCBI Taxonomy" id="9767"/>
    <lineage>
        <taxon>Eukaryota</taxon>
        <taxon>Metazoa</taxon>
        <taxon>Chordata</taxon>
        <taxon>Craniata</taxon>
        <taxon>Vertebrata</taxon>
        <taxon>Euteleostomi</taxon>
        <taxon>Mammalia</taxon>
        <taxon>Eutheria</taxon>
        <taxon>Laurasiatheria</taxon>
        <taxon>Artiodactyla</taxon>
        <taxon>Whippomorpha</taxon>
        <taxon>Cetacea</taxon>
        <taxon>Mysticeti</taxon>
        <taxon>Balaenopteridae</taxon>
        <taxon>Balaenoptera</taxon>
    </lineage>
</organism>
<name>A0A452C769_BALAC</name>
<dbReference type="GO" id="GO:0030154">
    <property type="term" value="P:cell differentiation"/>
    <property type="evidence" value="ECO:0007669"/>
    <property type="project" value="InterPro"/>
</dbReference>
<gene>
    <name evidence="4 5" type="primary">PPDPFL</name>
</gene>
<evidence type="ECO:0000313" key="5">
    <source>
        <dbReference type="RefSeq" id="XP_028018948.2"/>
    </source>
</evidence>
<evidence type="ECO:0000256" key="2">
    <source>
        <dbReference type="SAM" id="Phobius"/>
    </source>
</evidence>
<dbReference type="AlphaFoldDB" id="A0A452C769"/>
<dbReference type="RefSeq" id="XP_028018946.2">
    <property type="nucleotide sequence ID" value="XM_028163145.2"/>
</dbReference>
<dbReference type="Proteomes" id="UP001652580">
    <property type="component" value="Chromosome 17"/>
</dbReference>
<feature type="transmembrane region" description="Helical" evidence="2">
    <location>
        <begin position="59"/>
        <end position="81"/>
    </location>
</feature>
<comment type="similarity">
    <text evidence="1">Belongs to the PPDPF family.</text>
</comment>
<dbReference type="GeneID" id="114236143"/>
<accession>A0A452C769</accession>
<evidence type="ECO:0000313" key="3">
    <source>
        <dbReference type="Proteomes" id="UP001652580"/>
    </source>
</evidence>
<sequence length="162" mass="18202">MYFFLVFAKELHFLFIAMYLIAILCKLFNSLYEIYYMVNYIALHTHTRKILMEKGKGSFSILSLPLFHGLLVTTSLAPALGTMTSVPSIGCLLARTQHYRKASVSSGTSLTGSDSVHFVDDDKSQQGLPEVAESTWWFKSFFQSEPVLSNVKREDQAACGNK</sequence>
<dbReference type="RefSeq" id="XP_028018948.2">
    <property type="nucleotide sequence ID" value="XM_028163147.2"/>
</dbReference>
<keyword evidence="2" id="KW-0472">Membrane</keyword>
<dbReference type="PANTHER" id="PTHR14572">
    <property type="entry name" value="PANCREATIC PROGENITOR CELL DIFFERENTIATION AND PROLIFERATION FACTOR"/>
    <property type="match status" value="1"/>
</dbReference>
<proteinExistence type="inferred from homology"/>
<feature type="transmembrane region" description="Helical" evidence="2">
    <location>
        <begin position="12"/>
        <end position="38"/>
    </location>
</feature>
<evidence type="ECO:0000313" key="4">
    <source>
        <dbReference type="RefSeq" id="XP_028018946.2"/>
    </source>
</evidence>
<reference evidence="4 5" key="1">
    <citation type="submission" date="2025-05" db="UniProtKB">
        <authorList>
            <consortium name="RefSeq"/>
        </authorList>
    </citation>
    <scope>IDENTIFICATION</scope>
</reference>
<keyword evidence="3" id="KW-1185">Reference proteome</keyword>
<keyword evidence="2" id="KW-0812">Transmembrane</keyword>
<protein>
    <submittedName>
        <fullName evidence="4 5">Pancreatic progenitor cell differentiation and proliferation factor-like protein</fullName>
    </submittedName>
</protein>
<dbReference type="InterPro" id="IPR026754">
    <property type="entry name" value="PPDPF"/>
</dbReference>